<proteinExistence type="predicted"/>
<reference evidence="2" key="1">
    <citation type="submission" date="2024-01" db="EMBL/GenBank/DDBJ databases">
        <authorList>
            <person name="Webb A."/>
        </authorList>
    </citation>
    <scope>NUCLEOTIDE SEQUENCE</scope>
    <source>
        <strain evidence="2">Pm1</strain>
    </source>
</reference>
<evidence type="ECO:0000313" key="2">
    <source>
        <dbReference type="EMBL" id="CAK7927065.1"/>
    </source>
</evidence>
<organism evidence="2 3">
    <name type="scientific">Peronospora matthiolae</name>
    <dbReference type="NCBI Taxonomy" id="2874970"/>
    <lineage>
        <taxon>Eukaryota</taxon>
        <taxon>Sar</taxon>
        <taxon>Stramenopiles</taxon>
        <taxon>Oomycota</taxon>
        <taxon>Peronosporomycetes</taxon>
        <taxon>Peronosporales</taxon>
        <taxon>Peronosporaceae</taxon>
        <taxon>Peronospora</taxon>
    </lineage>
</organism>
<dbReference type="Proteomes" id="UP001162060">
    <property type="component" value="Unassembled WGS sequence"/>
</dbReference>
<protein>
    <submittedName>
        <fullName evidence="2">Uncharacterized protein</fullName>
    </submittedName>
</protein>
<name>A0AAV1TXQ9_9STRA</name>
<evidence type="ECO:0000256" key="1">
    <source>
        <dbReference type="SAM" id="MobiDB-lite"/>
    </source>
</evidence>
<dbReference type="EMBL" id="CAKLBY020000106">
    <property type="protein sequence ID" value="CAK7927065.1"/>
    <property type="molecule type" value="Genomic_DNA"/>
</dbReference>
<comment type="caution">
    <text evidence="2">The sequence shown here is derived from an EMBL/GenBank/DDBJ whole genome shotgun (WGS) entry which is preliminary data.</text>
</comment>
<gene>
    <name evidence="2" type="ORF">PM001_LOCUS12215</name>
</gene>
<accession>A0AAV1TXQ9</accession>
<dbReference type="AlphaFoldDB" id="A0AAV1TXQ9"/>
<evidence type="ECO:0000313" key="3">
    <source>
        <dbReference type="Proteomes" id="UP001162060"/>
    </source>
</evidence>
<sequence length="67" mass="7021">MKTPTVLTLMTATAVLPSVDNSSDSKEKTSSLSPEVGQVIEDEGSGLAARRSRVDEAADGNIERTIS</sequence>
<feature type="region of interest" description="Disordered" evidence="1">
    <location>
        <begin position="18"/>
        <end position="67"/>
    </location>
</feature>